<evidence type="ECO:0000313" key="3">
    <source>
        <dbReference type="Proteomes" id="UP001139006"/>
    </source>
</evidence>
<reference evidence="2 3" key="1">
    <citation type="journal article" date="2023" name="Int. J. Syst. Evol. Microbiol.">
        <title>Ligilactobacillus ubinensis sp. nov., a novel species isolated from the wild ferment of a durian fruit (Durio zibethinus).</title>
        <authorList>
            <person name="Heng Y.C."/>
            <person name="Menon N."/>
            <person name="Chen B."/>
            <person name="Loo B.Z.L."/>
            <person name="Wong G.W.J."/>
            <person name="Lim A.C.H."/>
            <person name="Silvaraju S."/>
            <person name="Kittelmann S."/>
        </authorList>
    </citation>
    <scope>NUCLEOTIDE SEQUENCE [LARGE SCALE GENOMIC DNA]</scope>
    <source>
        <strain evidence="2 3">WILCCON 0076</strain>
    </source>
</reference>
<dbReference type="EMBL" id="JAIULA010000001">
    <property type="protein sequence ID" value="MCP0885716.1"/>
    <property type="molecule type" value="Genomic_DNA"/>
</dbReference>
<dbReference type="InterPro" id="IPR000600">
    <property type="entry name" value="ROK"/>
</dbReference>
<organism evidence="2 3">
    <name type="scientific">Ligilactobacillus ubinensis</name>
    <dbReference type="NCBI Taxonomy" id="2876789"/>
    <lineage>
        <taxon>Bacteria</taxon>
        <taxon>Bacillati</taxon>
        <taxon>Bacillota</taxon>
        <taxon>Bacilli</taxon>
        <taxon>Lactobacillales</taxon>
        <taxon>Lactobacillaceae</taxon>
        <taxon>Ligilactobacillus</taxon>
    </lineage>
</organism>
<dbReference type="AlphaFoldDB" id="A0A9X2FG07"/>
<proteinExistence type="inferred from homology"/>
<dbReference type="Gene3D" id="3.30.420.40">
    <property type="match status" value="2"/>
</dbReference>
<dbReference type="InterPro" id="IPR043129">
    <property type="entry name" value="ATPase_NBD"/>
</dbReference>
<sequence>MDKHLGIDVGGTFIKYGIVDDTGKVLSSSKIKTERKNPDAVVESISNLITEQTANQKIAKIGLSIPGVVSNDGTLLTAGAIEGLSGHNIINEVYEKTGRKISVINDANSSALAEHWVGAAKHYDNFVSLPLGTGVGGAIYINGKLVTGRIGAAGEFGMMLMDRGNTEPLEYESSSFYCGAVAGLCRIYSYKIGKKKMSDWELDVRKILELASEGDKIAQESLTEFYHNVAVLLLNISVSLDPELILIGGGISENPIIMTGIKKAATKISEEYSSIKNIGFPKVEACVTRNQAGLIGAVAHAIRQAEL</sequence>
<dbReference type="RefSeq" id="WP_253358315.1">
    <property type="nucleotide sequence ID" value="NZ_JAIULA010000001.1"/>
</dbReference>
<dbReference type="SUPFAM" id="SSF53067">
    <property type="entry name" value="Actin-like ATPase domain"/>
    <property type="match status" value="1"/>
</dbReference>
<evidence type="ECO:0000256" key="1">
    <source>
        <dbReference type="ARBA" id="ARBA00006479"/>
    </source>
</evidence>
<protein>
    <submittedName>
        <fullName evidence="2">ROK family protein</fullName>
    </submittedName>
</protein>
<comment type="similarity">
    <text evidence="1">Belongs to the ROK (NagC/XylR) family.</text>
</comment>
<gene>
    <name evidence="2" type="ORF">LB941_00020</name>
</gene>
<comment type="caution">
    <text evidence="2">The sequence shown here is derived from an EMBL/GenBank/DDBJ whole genome shotgun (WGS) entry which is preliminary data.</text>
</comment>
<dbReference type="CDD" id="cd24152">
    <property type="entry name" value="ASKHA_NBD_ROK-like"/>
    <property type="match status" value="1"/>
</dbReference>
<accession>A0A9X2FG07</accession>
<dbReference type="Proteomes" id="UP001139006">
    <property type="component" value="Unassembled WGS sequence"/>
</dbReference>
<dbReference type="Pfam" id="PF00480">
    <property type="entry name" value="ROK"/>
    <property type="match status" value="1"/>
</dbReference>
<name>A0A9X2FG07_9LACO</name>
<dbReference type="PANTHER" id="PTHR18964:SF170">
    <property type="entry name" value="SUGAR KINASE"/>
    <property type="match status" value="1"/>
</dbReference>
<dbReference type="PANTHER" id="PTHR18964">
    <property type="entry name" value="ROK (REPRESSOR, ORF, KINASE) FAMILY"/>
    <property type="match status" value="1"/>
</dbReference>
<keyword evidence="3" id="KW-1185">Reference proteome</keyword>
<evidence type="ECO:0000313" key="2">
    <source>
        <dbReference type="EMBL" id="MCP0885716.1"/>
    </source>
</evidence>